<evidence type="ECO:0000256" key="5">
    <source>
        <dbReference type="PIRSR" id="PIRSR000429-1"/>
    </source>
</evidence>
<dbReference type="EMBL" id="MLHV01000010">
    <property type="protein sequence ID" value="OHU00092.1"/>
    <property type="molecule type" value="Genomic_DNA"/>
</dbReference>
<gene>
    <name evidence="9" type="ORF">BKG61_13255</name>
</gene>
<dbReference type="PIRSF" id="PIRSF000429">
    <property type="entry name" value="Ac-CoA_Ac_transf"/>
    <property type="match status" value="1"/>
</dbReference>
<evidence type="ECO:0000256" key="4">
    <source>
        <dbReference type="ARBA" id="ARBA00024073"/>
    </source>
</evidence>
<accession>A0A1S1K4R0</accession>
<evidence type="ECO:0000259" key="7">
    <source>
        <dbReference type="Pfam" id="PF00108"/>
    </source>
</evidence>
<dbReference type="GO" id="GO:0010124">
    <property type="term" value="P:phenylacetate catabolic process"/>
    <property type="evidence" value="ECO:0007669"/>
    <property type="project" value="TreeGrafter"/>
</dbReference>
<accession>A0A1Q9W4W9</accession>
<protein>
    <recommendedName>
        <fullName evidence="4">acetyl-CoA C-acyltransferase</fullName>
        <ecNumber evidence="4">2.3.1.16</ecNumber>
    </recommendedName>
</protein>
<dbReference type="OrthoDB" id="9764638at2"/>
<dbReference type="STRING" id="1908205.BKG60_24045"/>
<reference evidence="9 10" key="1">
    <citation type="submission" date="2016-10" db="EMBL/GenBank/DDBJ databases">
        <title>Evaluation of Human, Animal and Environmental Mycobacterium chelonae Isolates by Core Genome Phylogenomic Analysis, Targeted Gene Comparison, and Anti-microbial Susceptibility Patterns: A Tale of Mistaken Identities.</title>
        <authorList>
            <person name="Fogelson S.B."/>
            <person name="Camus A.C."/>
            <person name="Lorenz W."/>
            <person name="Vasireddy R."/>
            <person name="Vasireddy S."/>
            <person name="Smith T."/>
            <person name="Brown-Elliott B.A."/>
            <person name="Wallace R.J.Jr."/>
            <person name="Hasan N.A."/>
            <person name="Reischl U."/>
            <person name="Sanchez S."/>
        </authorList>
    </citation>
    <scope>NUCLEOTIDE SEQUENCE [LARGE SCALE GENOMIC DNA]</scope>
    <source>
        <strain evidence="9 10">24999</strain>
    </source>
</reference>
<dbReference type="GO" id="GO:0003988">
    <property type="term" value="F:acetyl-CoA C-acyltransferase activity"/>
    <property type="evidence" value="ECO:0007669"/>
    <property type="project" value="UniProtKB-EC"/>
</dbReference>
<keyword evidence="10" id="KW-1185">Reference proteome</keyword>
<dbReference type="InterPro" id="IPR016039">
    <property type="entry name" value="Thiolase-like"/>
</dbReference>
<proteinExistence type="inferred from homology"/>
<keyword evidence="3 6" id="KW-0012">Acyltransferase</keyword>
<name>A0A1S1K4R0_9MYCO</name>
<evidence type="ECO:0000313" key="10">
    <source>
        <dbReference type="Proteomes" id="UP000179636"/>
    </source>
</evidence>
<dbReference type="RefSeq" id="WP_070945130.1">
    <property type="nucleotide sequence ID" value="NZ_MLCL01000086.1"/>
</dbReference>
<dbReference type="SUPFAM" id="SSF53901">
    <property type="entry name" value="Thiolase-like"/>
    <property type="match status" value="2"/>
</dbReference>
<feature type="active site" description="Proton acceptor" evidence="5">
    <location>
        <position position="340"/>
    </location>
</feature>
<evidence type="ECO:0000259" key="8">
    <source>
        <dbReference type="Pfam" id="PF02803"/>
    </source>
</evidence>
<dbReference type="Pfam" id="PF02803">
    <property type="entry name" value="Thiolase_C"/>
    <property type="match status" value="1"/>
</dbReference>
<dbReference type="PROSITE" id="PS00099">
    <property type="entry name" value="THIOLASE_3"/>
    <property type="match status" value="1"/>
</dbReference>
<evidence type="ECO:0000313" key="9">
    <source>
        <dbReference type="EMBL" id="OHU00092.1"/>
    </source>
</evidence>
<feature type="domain" description="Thiolase C-terminal" evidence="8">
    <location>
        <begin position="262"/>
        <end position="382"/>
    </location>
</feature>
<dbReference type="AlphaFoldDB" id="A0A1S1K4R0"/>
<evidence type="ECO:0000256" key="3">
    <source>
        <dbReference type="ARBA" id="ARBA00023315"/>
    </source>
</evidence>
<comment type="caution">
    <text evidence="9">The sequence shown here is derived from an EMBL/GenBank/DDBJ whole genome shotgun (WGS) entry which is preliminary data.</text>
</comment>
<organism evidence="9 10">
    <name type="scientific">Mycobacterium syngnathidarum</name>
    <dbReference type="NCBI Taxonomy" id="1908205"/>
    <lineage>
        <taxon>Bacteria</taxon>
        <taxon>Bacillati</taxon>
        <taxon>Actinomycetota</taxon>
        <taxon>Actinomycetes</taxon>
        <taxon>Mycobacteriales</taxon>
        <taxon>Mycobacteriaceae</taxon>
        <taxon>Mycobacterium</taxon>
    </lineage>
</organism>
<dbReference type="PANTHER" id="PTHR43853:SF21">
    <property type="entry name" value="STEROID 3-KETOACYL-COA THIOLASE"/>
    <property type="match status" value="1"/>
</dbReference>
<dbReference type="EC" id="2.3.1.16" evidence="4"/>
<dbReference type="InterPro" id="IPR050215">
    <property type="entry name" value="Thiolase-like_sf_Thiolase"/>
</dbReference>
<dbReference type="GO" id="GO:0005737">
    <property type="term" value="C:cytoplasm"/>
    <property type="evidence" value="ECO:0007669"/>
    <property type="project" value="UniProtKB-ARBA"/>
</dbReference>
<dbReference type="Gene3D" id="3.40.47.10">
    <property type="match status" value="1"/>
</dbReference>
<dbReference type="NCBIfam" id="TIGR01930">
    <property type="entry name" value="AcCoA-C-Actrans"/>
    <property type="match status" value="1"/>
</dbReference>
<evidence type="ECO:0000256" key="1">
    <source>
        <dbReference type="ARBA" id="ARBA00010982"/>
    </source>
</evidence>
<comment type="similarity">
    <text evidence="1 6">Belongs to the thiolase-like superfamily. Thiolase family.</text>
</comment>
<evidence type="ECO:0000256" key="6">
    <source>
        <dbReference type="RuleBase" id="RU003557"/>
    </source>
</evidence>
<dbReference type="InterPro" id="IPR020616">
    <property type="entry name" value="Thiolase_N"/>
</dbReference>
<dbReference type="Proteomes" id="UP000179636">
    <property type="component" value="Unassembled WGS sequence"/>
</dbReference>
<feature type="domain" description="Thiolase N-terminal" evidence="7">
    <location>
        <begin position="5"/>
        <end position="256"/>
    </location>
</feature>
<evidence type="ECO:0000256" key="2">
    <source>
        <dbReference type="ARBA" id="ARBA00022679"/>
    </source>
</evidence>
<dbReference type="CDD" id="cd00751">
    <property type="entry name" value="thiolase"/>
    <property type="match status" value="1"/>
</dbReference>
<dbReference type="InterPro" id="IPR020610">
    <property type="entry name" value="Thiolase_AS"/>
</dbReference>
<dbReference type="PANTHER" id="PTHR43853">
    <property type="entry name" value="3-KETOACYL-COA THIOLASE, PEROXISOMAL"/>
    <property type="match status" value="1"/>
</dbReference>
<dbReference type="InterPro" id="IPR020617">
    <property type="entry name" value="Thiolase_C"/>
</dbReference>
<feature type="active site" description="Acyl-thioester intermediate" evidence="5">
    <location>
        <position position="87"/>
    </location>
</feature>
<dbReference type="Pfam" id="PF00108">
    <property type="entry name" value="Thiolase_N"/>
    <property type="match status" value="1"/>
</dbReference>
<keyword evidence="2 6" id="KW-0808">Transferase</keyword>
<feature type="active site" description="Proton acceptor" evidence="5">
    <location>
        <position position="370"/>
    </location>
</feature>
<sequence length="386" mass="39545">MPEAVIVSALRTPIGTAKKGTLRDTDAYALADHVVRAAVEDLAGRGTIPVDDVILGEGLYGGGVVARHAAITAGLTTVPGAAVNRHCAAGQAAVQNAAAGIRAGMDRLVLAGGVNSASTSPRFLRAVSSAKDAEWVNWFPPTHPDRPDAPNMDMSITVGWNAAVKAGVSREEMDQWALGSHLKAIAAIDEGRFKEEIVPIETPHGLFDTDEHPRRDTTLEKLAALKPLHPEIEGFSITAGNACGANDAAALLTIASDELGLPALATIKSWASVGVDPASTGLAPVEAITKALGRAGLSLSDVDLFEINEAFASMCVATIKLLDLNPEIVNVSGSGCSLGHPVAATGARMLATMVHELRRRGGGIGVAAMCAGGGMGSATVIEVASP</sequence>
<dbReference type="GO" id="GO:0006635">
    <property type="term" value="P:fatty acid beta-oxidation"/>
    <property type="evidence" value="ECO:0007669"/>
    <property type="project" value="TreeGrafter"/>
</dbReference>
<dbReference type="InterPro" id="IPR002155">
    <property type="entry name" value="Thiolase"/>
</dbReference>